<dbReference type="Proteomes" id="UP000184050">
    <property type="component" value="Unassembled WGS sequence"/>
</dbReference>
<evidence type="ECO:0000256" key="1">
    <source>
        <dbReference type="SAM" id="MobiDB-lite"/>
    </source>
</evidence>
<evidence type="ECO:0000313" key="3">
    <source>
        <dbReference type="Proteomes" id="UP000184050"/>
    </source>
</evidence>
<proteinExistence type="predicted"/>
<dbReference type="AlphaFoldDB" id="A0A1M6KZR5"/>
<dbReference type="RefSeq" id="WP_139279607.1">
    <property type="nucleotide sequence ID" value="NZ_FQZE01000025.1"/>
</dbReference>
<dbReference type="EMBL" id="FQZE01000025">
    <property type="protein sequence ID" value="SHJ64461.1"/>
    <property type="molecule type" value="Genomic_DNA"/>
</dbReference>
<protein>
    <submittedName>
        <fullName evidence="2">Uncharacterized protein</fullName>
    </submittedName>
</protein>
<organism evidence="2 3">
    <name type="scientific">Tangfeifania diversioriginum</name>
    <dbReference type="NCBI Taxonomy" id="1168035"/>
    <lineage>
        <taxon>Bacteria</taxon>
        <taxon>Pseudomonadati</taxon>
        <taxon>Bacteroidota</taxon>
        <taxon>Bacteroidia</taxon>
        <taxon>Marinilabiliales</taxon>
        <taxon>Prolixibacteraceae</taxon>
        <taxon>Tangfeifania</taxon>
    </lineage>
</organism>
<gene>
    <name evidence="2" type="ORF">SAMN05444280_12515</name>
</gene>
<feature type="region of interest" description="Disordered" evidence="1">
    <location>
        <begin position="1"/>
        <end position="33"/>
    </location>
</feature>
<evidence type="ECO:0000313" key="2">
    <source>
        <dbReference type="EMBL" id="SHJ64461.1"/>
    </source>
</evidence>
<accession>A0A1M6KZR5</accession>
<dbReference type="OrthoDB" id="9972610at2"/>
<name>A0A1M6KZR5_9BACT</name>
<reference evidence="2 3" key="1">
    <citation type="submission" date="2016-11" db="EMBL/GenBank/DDBJ databases">
        <authorList>
            <person name="Jaros S."/>
            <person name="Januszkiewicz K."/>
            <person name="Wedrychowicz H."/>
        </authorList>
    </citation>
    <scope>NUCLEOTIDE SEQUENCE [LARGE SCALE GENOMIC DNA]</scope>
    <source>
        <strain evidence="2 3">DSM 27063</strain>
    </source>
</reference>
<feature type="compositionally biased region" description="Basic and acidic residues" evidence="1">
    <location>
        <begin position="21"/>
        <end position="33"/>
    </location>
</feature>
<keyword evidence="3" id="KW-1185">Reference proteome</keyword>
<sequence>MFTSFSKLNEGGCADTPKGCRKNELHEGLNPKVAERDKHLRRWANGKILSHKNSRWEQLR</sequence>